<dbReference type="EMBL" id="QKWP01001842">
    <property type="protein sequence ID" value="RIB06274.1"/>
    <property type="molecule type" value="Genomic_DNA"/>
</dbReference>
<feature type="transmembrane region" description="Helical" evidence="1">
    <location>
        <begin position="170"/>
        <end position="196"/>
    </location>
</feature>
<comment type="caution">
    <text evidence="2">The sequence shown here is derived from an EMBL/GenBank/DDBJ whole genome shotgun (WGS) entry which is preliminary data.</text>
</comment>
<accession>A0A397U7W7</accession>
<evidence type="ECO:0000256" key="1">
    <source>
        <dbReference type="SAM" id="Phobius"/>
    </source>
</evidence>
<keyword evidence="1" id="KW-0472">Membrane</keyword>
<gene>
    <name evidence="2" type="ORF">C2G38_2116452</name>
</gene>
<evidence type="ECO:0000313" key="3">
    <source>
        <dbReference type="Proteomes" id="UP000266673"/>
    </source>
</evidence>
<organism evidence="2 3">
    <name type="scientific">Gigaspora rosea</name>
    <dbReference type="NCBI Taxonomy" id="44941"/>
    <lineage>
        <taxon>Eukaryota</taxon>
        <taxon>Fungi</taxon>
        <taxon>Fungi incertae sedis</taxon>
        <taxon>Mucoromycota</taxon>
        <taxon>Glomeromycotina</taxon>
        <taxon>Glomeromycetes</taxon>
        <taxon>Diversisporales</taxon>
        <taxon>Gigasporaceae</taxon>
        <taxon>Gigaspora</taxon>
    </lineage>
</organism>
<dbReference type="OrthoDB" id="2445314at2759"/>
<name>A0A397U7W7_9GLOM</name>
<feature type="transmembrane region" description="Helical" evidence="1">
    <location>
        <begin position="86"/>
        <end position="108"/>
    </location>
</feature>
<reference evidence="2 3" key="1">
    <citation type="submission" date="2018-06" db="EMBL/GenBank/DDBJ databases">
        <title>Comparative genomics reveals the genomic features of Rhizophagus irregularis, R. cerebriforme, R. diaphanum and Gigaspora rosea, and their symbiotic lifestyle signature.</title>
        <authorList>
            <person name="Morin E."/>
            <person name="San Clemente H."/>
            <person name="Chen E.C.H."/>
            <person name="De La Providencia I."/>
            <person name="Hainaut M."/>
            <person name="Kuo A."/>
            <person name="Kohler A."/>
            <person name="Murat C."/>
            <person name="Tang N."/>
            <person name="Roy S."/>
            <person name="Loubradou J."/>
            <person name="Henrissat B."/>
            <person name="Grigoriev I.V."/>
            <person name="Corradi N."/>
            <person name="Roux C."/>
            <person name="Martin F.M."/>
        </authorList>
    </citation>
    <scope>NUCLEOTIDE SEQUENCE [LARGE SCALE GENOMIC DNA]</scope>
    <source>
        <strain evidence="2 3">DAOM 194757</strain>
    </source>
</reference>
<feature type="transmembrane region" description="Helical" evidence="1">
    <location>
        <begin position="266"/>
        <end position="288"/>
    </location>
</feature>
<feature type="transmembrane region" description="Helical" evidence="1">
    <location>
        <begin position="216"/>
        <end position="234"/>
    </location>
</feature>
<keyword evidence="1" id="KW-1133">Transmembrane helix</keyword>
<keyword evidence="1" id="KW-0812">Transmembrane</keyword>
<sequence length="294" mass="34541">MEQSIFTNELTAEPVQIDEDKELPVLQYVRFKIIILNEEYKSYRIKMKLRFNMCIAQIFIALISYLIGQVLSVAKNINTTDDIGKIGSVISSVFVIASTITTIFTVYLKHSSDKYFERSGNTEITGNLFKPMFLNIDFKILENLYEFRQIILYFTLNLRKKNDILSKEKLIDLLISSVFFLYILFSLLILTSIYAAGSEKSNQSTDQSTDHLFRHSLLWLGGVWLVCIILSKSVNNLEYRLNQKYDIDISKYFTEDSKSIEKKLGLVFRFIKFLIRFFNLFFFPYYWLRENCIS</sequence>
<dbReference type="AlphaFoldDB" id="A0A397U7W7"/>
<keyword evidence="3" id="KW-1185">Reference proteome</keyword>
<protein>
    <submittedName>
        <fullName evidence="2">Uncharacterized protein</fullName>
    </submittedName>
</protein>
<feature type="transmembrane region" description="Helical" evidence="1">
    <location>
        <begin position="51"/>
        <end position="74"/>
    </location>
</feature>
<dbReference type="Proteomes" id="UP000266673">
    <property type="component" value="Unassembled WGS sequence"/>
</dbReference>
<proteinExistence type="predicted"/>
<evidence type="ECO:0000313" key="2">
    <source>
        <dbReference type="EMBL" id="RIB06274.1"/>
    </source>
</evidence>